<gene>
    <name evidence="2" type="ORF">HaLaN_20028</name>
</gene>
<evidence type="ECO:0000256" key="1">
    <source>
        <dbReference type="SAM" id="MobiDB-lite"/>
    </source>
</evidence>
<protein>
    <submittedName>
        <fullName evidence="2">Uncharacterized protein</fullName>
    </submittedName>
</protein>
<feature type="non-terminal residue" evidence="2">
    <location>
        <position position="1"/>
    </location>
</feature>
<evidence type="ECO:0000313" key="2">
    <source>
        <dbReference type="EMBL" id="GFH22548.1"/>
    </source>
</evidence>
<comment type="caution">
    <text evidence="2">The sequence shown here is derived from an EMBL/GenBank/DDBJ whole genome shotgun (WGS) entry which is preliminary data.</text>
</comment>
<feature type="region of interest" description="Disordered" evidence="1">
    <location>
        <begin position="68"/>
        <end position="94"/>
    </location>
</feature>
<feature type="compositionally biased region" description="Acidic residues" evidence="1">
    <location>
        <begin position="68"/>
        <end position="82"/>
    </location>
</feature>
<proteinExistence type="predicted"/>
<feature type="compositionally biased region" description="Polar residues" evidence="1">
    <location>
        <begin position="161"/>
        <end position="178"/>
    </location>
</feature>
<reference evidence="2 3" key="1">
    <citation type="submission" date="2020-02" db="EMBL/GenBank/DDBJ databases">
        <title>Draft genome sequence of Haematococcus lacustris strain NIES-144.</title>
        <authorList>
            <person name="Morimoto D."/>
            <person name="Nakagawa S."/>
            <person name="Yoshida T."/>
            <person name="Sawayama S."/>
        </authorList>
    </citation>
    <scope>NUCLEOTIDE SEQUENCE [LARGE SCALE GENOMIC DNA]</scope>
    <source>
        <strain evidence="2 3">NIES-144</strain>
    </source>
</reference>
<feature type="region of interest" description="Disordered" evidence="1">
    <location>
        <begin position="125"/>
        <end position="209"/>
    </location>
</feature>
<feature type="compositionally biased region" description="Low complexity" evidence="1">
    <location>
        <begin position="125"/>
        <end position="137"/>
    </location>
</feature>
<dbReference type="EMBL" id="BLLF01002063">
    <property type="protein sequence ID" value="GFH22548.1"/>
    <property type="molecule type" value="Genomic_DNA"/>
</dbReference>
<feature type="non-terminal residue" evidence="2">
    <location>
        <position position="209"/>
    </location>
</feature>
<accession>A0A699ZWB6</accession>
<dbReference type="AlphaFoldDB" id="A0A699ZWB6"/>
<dbReference type="Proteomes" id="UP000485058">
    <property type="component" value="Unassembled WGS sequence"/>
</dbReference>
<keyword evidence="3" id="KW-1185">Reference proteome</keyword>
<name>A0A699ZWB6_HAELA</name>
<evidence type="ECO:0000313" key="3">
    <source>
        <dbReference type="Proteomes" id="UP000485058"/>
    </source>
</evidence>
<organism evidence="2 3">
    <name type="scientific">Haematococcus lacustris</name>
    <name type="common">Green alga</name>
    <name type="synonym">Haematococcus pluvialis</name>
    <dbReference type="NCBI Taxonomy" id="44745"/>
    <lineage>
        <taxon>Eukaryota</taxon>
        <taxon>Viridiplantae</taxon>
        <taxon>Chlorophyta</taxon>
        <taxon>core chlorophytes</taxon>
        <taxon>Chlorophyceae</taxon>
        <taxon>CS clade</taxon>
        <taxon>Chlamydomonadales</taxon>
        <taxon>Haematococcaceae</taxon>
        <taxon>Haematococcus</taxon>
    </lineage>
</organism>
<sequence length="209" mass="21765">SPRRPTWRIQDGWCFESLAHELAESRLPAGFSGATREWYRRIREGRYRTHSTRLVAAKAMVDIASEADAADSTDVECDDDASQDALMSGSGSDDADAETVLCRRVEAAGQVLLSVAAATVSAAGTATAPASSETGTPGPVGTPKRGRQKKGVAAQQDPVLPTSTEAGGAASHSNSPSTEPAGMQAQAELQGSTTDSMHDLEVVPVRVGQ</sequence>